<evidence type="ECO:0000259" key="1">
    <source>
        <dbReference type="Pfam" id="PF13443"/>
    </source>
</evidence>
<evidence type="ECO:0000313" key="2">
    <source>
        <dbReference type="EMBL" id="RHF87604.1"/>
    </source>
</evidence>
<gene>
    <name evidence="2" type="ORF">DW654_02325</name>
</gene>
<dbReference type="EMBL" id="QRHP01000001">
    <property type="protein sequence ID" value="RHF87604.1"/>
    <property type="molecule type" value="Genomic_DNA"/>
</dbReference>
<dbReference type="Gene3D" id="1.10.260.40">
    <property type="entry name" value="lambda repressor-like DNA-binding domains"/>
    <property type="match status" value="1"/>
</dbReference>
<dbReference type="InterPro" id="IPR001387">
    <property type="entry name" value="Cro/C1-type_HTH"/>
</dbReference>
<dbReference type="RefSeq" id="WP_118202257.1">
    <property type="nucleotide sequence ID" value="NZ_QRHP01000001.1"/>
</dbReference>
<accession>A0A3R6K6L5</accession>
<organism evidence="2 3">
    <name type="scientific">Roseburia inulinivorans</name>
    <dbReference type="NCBI Taxonomy" id="360807"/>
    <lineage>
        <taxon>Bacteria</taxon>
        <taxon>Bacillati</taxon>
        <taxon>Bacillota</taxon>
        <taxon>Clostridia</taxon>
        <taxon>Lachnospirales</taxon>
        <taxon>Lachnospiraceae</taxon>
        <taxon>Roseburia</taxon>
    </lineage>
</organism>
<name>A0A3R6K6L5_9FIRM</name>
<dbReference type="AlphaFoldDB" id="A0A3R6K6L5"/>
<feature type="domain" description="HTH cro/C1-type" evidence="1">
    <location>
        <begin position="6"/>
        <end position="65"/>
    </location>
</feature>
<protein>
    <submittedName>
        <fullName evidence="2">XRE family transcriptional regulator</fullName>
    </submittedName>
</protein>
<dbReference type="InterPro" id="IPR010982">
    <property type="entry name" value="Lambda_DNA-bd_dom_sf"/>
</dbReference>
<sequence>MNDNFNHMIKETGKSIYKISQESGIPYTTLNELVNEKKNINHTSAETVYKLCLYLKCDMSDILNDVIFLENGKGTYLGYHYQWKKADQGIELHITDNNKDLTLLTLKTMCTDLYDCYMKQVPEMMIENYDEEKREWEGLL</sequence>
<dbReference type="Pfam" id="PF13443">
    <property type="entry name" value="HTH_26"/>
    <property type="match status" value="1"/>
</dbReference>
<dbReference type="GO" id="GO:0003677">
    <property type="term" value="F:DNA binding"/>
    <property type="evidence" value="ECO:0007669"/>
    <property type="project" value="InterPro"/>
</dbReference>
<dbReference type="Proteomes" id="UP000283701">
    <property type="component" value="Unassembled WGS sequence"/>
</dbReference>
<dbReference type="SUPFAM" id="SSF47413">
    <property type="entry name" value="lambda repressor-like DNA-binding domains"/>
    <property type="match status" value="1"/>
</dbReference>
<evidence type="ECO:0000313" key="3">
    <source>
        <dbReference type="Proteomes" id="UP000283701"/>
    </source>
</evidence>
<proteinExistence type="predicted"/>
<reference evidence="2 3" key="1">
    <citation type="submission" date="2018-08" db="EMBL/GenBank/DDBJ databases">
        <title>A genome reference for cultivated species of the human gut microbiota.</title>
        <authorList>
            <person name="Zou Y."/>
            <person name="Xue W."/>
            <person name="Luo G."/>
        </authorList>
    </citation>
    <scope>NUCLEOTIDE SEQUENCE [LARGE SCALE GENOMIC DNA]</scope>
    <source>
        <strain evidence="2 3">AM23-23AC</strain>
    </source>
</reference>
<comment type="caution">
    <text evidence="2">The sequence shown here is derived from an EMBL/GenBank/DDBJ whole genome shotgun (WGS) entry which is preliminary data.</text>
</comment>